<gene>
    <name evidence="2" type="ORF">BCF46_3257</name>
</gene>
<evidence type="ECO:0000313" key="3">
    <source>
        <dbReference type="Proteomes" id="UP000269157"/>
    </source>
</evidence>
<dbReference type="Proteomes" id="UP000269157">
    <property type="component" value="Unassembled WGS sequence"/>
</dbReference>
<evidence type="ECO:0000256" key="1">
    <source>
        <dbReference type="SAM" id="MobiDB-lite"/>
    </source>
</evidence>
<dbReference type="EMBL" id="RCCE01000006">
    <property type="protein sequence ID" value="RLJ40688.1"/>
    <property type="molecule type" value="Genomic_DNA"/>
</dbReference>
<evidence type="ECO:0000313" key="2">
    <source>
        <dbReference type="EMBL" id="RLJ40688.1"/>
    </source>
</evidence>
<feature type="compositionally biased region" description="Acidic residues" evidence="1">
    <location>
        <begin position="26"/>
        <end position="37"/>
    </location>
</feature>
<accession>A0A497VJ69</accession>
<keyword evidence="3" id="KW-1185">Reference proteome</keyword>
<comment type="caution">
    <text evidence="2">The sequence shown here is derived from an EMBL/GenBank/DDBJ whole genome shotgun (WGS) entry which is preliminary data.</text>
</comment>
<sequence>MHCKEVFELLKSTGQWPWSDSQNPEDLVESEDTNANS</sequence>
<name>A0A497VJ69_9RHOB</name>
<proteinExistence type="predicted"/>
<feature type="compositionally biased region" description="Polar residues" evidence="1">
    <location>
        <begin position="14"/>
        <end position="24"/>
    </location>
</feature>
<organism evidence="2 3">
    <name type="scientific">Litoreibacter meonggei</name>
    <dbReference type="NCBI Taxonomy" id="1049199"/>
    <lineage>
        <taxon>Bacteria</taxon>
        <taxon>Pseudomonadati</taxon>
        <taxon>Pseudomonadota</taxon>
        <taxon>Alphaproteobacteria</taxon>
        <taxon>Rhodobacterales</taxon>
        <taxon>Roseobacteraceae</taxon>
        <taxon>Litoreibacter</taxon>
    </lineage>
</organism>
<feature type="region of interest" description="Disordered" evidence="1">
    <location>
        <begin position="14"/>
        <end position="37"/>
    </location>
</feature>
<protein>
    <submittedName>
        <fullName evidence="2">Uncharacterized protein</fullName>
    </submittedName>
</protein>
<reference evidence="2 3" key="1">
    <citation type="submission" date="2018-10" db="EMBL/GenBank/DDBJ databases">
        <title>Genomic Encyclopedia of Archaeal and Bacterial Type Strains, Phase II (KMG-II): from individual species to whole genera.</title>
        <authorList>
            <person name="Goeker M."/>
        </authorList>
    </citation>
    <scope>NUCLEOTIDE SEQUENCE [LARGE SCALE GENOMIC DNA]</scope>
    <source>
        <strain evidence="2 3">DSM 29466</strain>
    </source>
</reference>
<dbReference type="AlphaFoldDB" id="A0A497VJ69"/>